<organism evidence="8 9">
    <name type="scientific">Gimesia alba</name>
    <dbReference type="NCBI Taxonomy" id="2527973"/>
    <lineage>
        <taxon>Bacteria</taxon>
        <taxon>Pseudomonadati</taxon>
        <taxon>Planctomycetota</taxon>
        <taxon>Planctomycetia</taxon>
        <taxon>Planctomycetales</taxon>
        <taxon>Planctomycetaceae</taxon>
        <taxon>Gimesia</taxon>
    </lineage>
</organism>
<evidence type="ECO:0000256" key="1">
    <source>
        <dbReference type="ARBA" id="ARBA00004889"/>
    </source>
</evidence>
<dbReference type="CDD" id="cd06223">
    <property type="entry name" value="PRTases_typeI"/>
    <property type="match status" value="1"/>
</dbReference>
<protein>
    <recommendedName>
        <fullName evidence="2 6">Orotate phosphoribosyltransferase</fullName>
        <shortName evidence="6">OPRT</shortName>
        <shortName evidence="6">OPRTase</shortName>
        <ecNumber evidence="2 6">2.4.2.10</ecNumber>
    </recommendedName>
</protein>
<dbReference type="GO" id="GO:0019856">
    <property type="term" value="P:pyrimidine nucleobase biosynthetic process"/>
    <property type="evidence" value="ECO:0007669"/>
    <property type="project" value="TreeGrafter"/>
</dbReference>
<reference evidence="8 9" key="1">
    <citation type="submission" date="2019-02" db="EMBL/GenBank/DDBJ databases">
        <title>Deep-cultivation of Planctomycetes and their phenomic and genomic characterization uncovers novel biology.</title>
        <authorList>
            <person name="Wiegand S."/>
            <person name="Jogler M."/>
            <person name="Boedeker C."/>
            <person name="Pinto D."/>
            <person name="Vollmers J."/>
            <person name="Rivas-Marin E."/>
            <person name="Kohn T."/>
            <person name="Peeters S.H."/>
            <person name="Heuer A."/>
            <person name="Rast P."/>
            <person name="Oberbeckmann S."/>
            <person name="Bunk B."/>
            <person name="Jeske O."/>
            <person name="Meyerdierks A."/>
            <person name="Storesund J.E."/>
            <person name="Kallscheuer N."/>
            <person name="Luecker S."/>
            <person name="Lage O.M."/>
            <person name="Pohl T."/>
            <person name="Merkel B.J."/>
            <person name="Hornburger P."/>
            <person name="Mueller R.-W."/>
            <person name="Bruemmer F."/>
            <person name="Labrenz M."/>
            <person name="Spormann A.M."/>
            <person name="Op den Camp H."/>
            <person name="Overmann J."/>
            <person name="Amann R."/>
            <person name="Jetten M.S.M."/>
            <person name="Mascher T."/>
            <person name="Medema M.H."/>
            <person name="Devos D.P."/>
            <person name="Kaster A.-K."/>
            <person name="Ovreas L."/>
            <person name="Rohde M."/>
            <person name="Galperin M.Y."/>
            <person name="Jogler C."/>
        </authorList>
    </citation>
    <scope>NUCLEOTIDE SEQUENCE [LARGE SCALE GENOMIC DNA]</scope>
    <source>
        <strain evidence="8 9">Pan241w</strain>
    </source>
</reference>
<dbReference type="GO" id="GO:0004588">
    <property type="term" value="F:orotate phosphoribosyltransferase activity"/>
    <property type="evidence" value="ECO:0007669"/>
    <property type="project" value="UniProtKB-UniRule"/>
</dbReference>
<proteinExistence type="inferred from homology"/>
<comment type="similarity">
    <text evidence="6">Belongs to the purine/pyrimidine phosphoribosyltransferase family. PyrE subfamily.</text>
</comment>
<keyword evidence="9" id="KW-1185">Reference proteome</keyword>
<evidence type="ECO:0000256" key="2">
    <source>
        <dbReference type="ARBA" id="ARBA00011971"/>
    </source>
</evidence>
<evidence type="ECO:0000256" key="6">
    <source>
        <dbReference type="HAMAP-Rule" id="MF_01208"/>
    </source>
</evidence>
<feature type="binding site" evidence="6">
    <location>
        <position position="89"/>
    </location>
    <ligand>
        <name>5-phospho-alpha-D-ribose 1-diphosphate</name>
        <dbReference type="ChEBI" id="CHEBI:58017"/>
        <note>ligand shared between dimeric partners</note>
    </ligand>
</feature>
<dbReference type="UniPathway" id="UPA00070">
    <property type="reaction ID" value="UER00119"/>
</dbReference>
<dbReference type="PANTHER" id="PTHR19278">
    <property type="entry name" value="OROTATE PHOSPHORIBOSYLTRANSFERASE"/>
    <property type="match status" value="1"/>
</dbReference>
<comment type="function">
    <text evidence="6">Catalyzes the transfer of a ribosyl phosphate group from 5-phosphoribose 1-diphosphate to orotate, leading to the formation of orotidine monophosphate (OMP).</text>
</comment>
<dbReference type="GO" id="GO:0000287">
    <property type="term" value="F:magnesium ion binding"/>
    <property type="evidence" value="ECO:0007669"/>
    <property type="project" value="UniProtKB-UniRule"/>
</dbReference>
<comment type="catalytic activity">
    <reaction evidence="6">
        <text>orotidine 5'-phosphate + diphosphate = orotate + 5-phospho-alpha-D-ribose 1-diphosphate</text>
        <dbReference type="Rhea" id="RHEA:10380"/>
        <dbReference type="ChEBI" id="CHEBI:30839"/>
        <dbReference type="ChEBI" id="CHEBI:33019"/>
        <dbReference type="ChEBI" id="CHEBI:57538"/>
        <dbReference type="ChEBI" id="CHEBI:58017"/>
        <dbReference type="EC" id="2.4.2.10"/>
    </reaction>
</comment>
<feature type="binding site" evidence="6">
    <location>
        <position position="147"/>
    </location>
    <ligand>
        <name>orotate</name>
        <dbReference type="ChEBI" id="CHEBI:30839"/>
    </ligand>
</feature>
<comment type="pathway">
    <text evidence="1 6">Pyrimidine metabolism; UMP biosynthesis via de novo pathway; UMP from orotate: step 1/2.</text>
</comment>
<dbReference type="KEGG" id="gaz:Pan241w_55650"/>
<feature type="domain" description="Phosphoribosyltransferase" evidence="7">
    <location>
        <begin position="49"/>
        <end position="151"/>
    </location>
</feature>
<dbReference type="RefSeq" id="WP_145222038.1">
    <property type="nucleotide sequence ID" value="NZ_CP036269.1"/>
</dbReference>
<comment type="caution">
    <text evidence="6">Lacks conserved residue(s) required for the propagation of feature annotation.</text>
</comment>
<dbReference type="Pfam" id="PF00156">
    <property type="entry name" value="Pribosyltran"/>
    <property type="match status" value="1"/>
</dbReference>
<feature type="binding site" description="in other chain" evidence="6">
    <location>
        <position position="90"/>
    </location>
    <ligand>
        <name>5-phospho-alpha-D-ribose 1-diphosphate</name>
        <dbReference type="ChEBI" id="CHEBI:58017"/>
        <note>ligand shared between dimeric partners</note>
    </ligand>
</feature>
<dbReference type="NCBIfam" id="TIGR00336">
    <property type="entry name" value="pyrE"/>
    <property type="match status" value="1"/>
</dbReference>
<sequence length="175" mass="18639">MATRSQLAKQIKDSAQLSGTFTLRSGATSDTYFDKYLFESDPVLLKQIAEQMADLLPPETEVLAGLEMGGIPVVSVLSQVTGLPAAFIRKEAKTYGTCKYAEGIDLAGRKVVLIEDVVSSGGAILDALTKLRSSDIEPVCAVCVIDRQTGGAEALQNENLELRSVLTMQDITGVA</sequence>
<keyword evidence="4 6" id="KW-0808">Transferase</keyword>
<feature type="binding site" description="in other chain" evidence="6">
    <location>
        <begin position="115"/>
        <end position="123"/>
    </location>
    <ligand>
        <name>5-phospho-alpha-D-ribose 1-diphosphate</name>
        <dbReference type="ChEBI" id="CHEBI:58017"/>
        <note>ligand shared between dimeric partners</note>
    </ligand>
</feature>
<gene>
    <name evidence="8" type="primary">pyrE_2</name>
    <name evidence="6" type="synonym">pyrE</name>
    <name evidence="8" type="ORF">Pan241w_55650</name>
</gene>
<dbReference type="PANTHER" id="PTHR19278:SF9">
    <property type="entry name" value="URIDINE 5'-MONOPHOSPHATE SYNTHASE"/>
    <property type="match status" value="1"/>
</dbReference>
<comment type="subunit">
    <text evidence="6">Homodimer.</text>
</comment>
<dbReference type="SUPFAM" id="SSF53271">
    <property type="entry name" value="PRTase-like"/>
    <property type="match status" value="1"/>
</dbReference>
<evidence type="ECO:0000256" key="5">
    <source>
        <dbReference type="ARBA" id="ARBA00022975"/>
    </source>
</evidence>
<dbReference type="HAMAP" id="MF_01208">
    <property type="entry name" value="PyrE"/>
    <property type="match status" value="1"/>
</dbReference>
<dbReference type="Gene3D" id="3.40.50.2020">
    <property type="match status" value="1"/>
</dbReference>
<keyword evidence="3 6" id="KW-0328">Glycosyltransferase</keyword>
<accession>A0A517RNK9</accession>
<feature type="binding site" description="in other chain" evidence="6">
    <location>
        <position position="24"/>
    </location>
    <ligand>
        <name>5-phospho-alpha-D-ribose 1-diphosphate</name>
        <dbReference type="ChEBI" id="CHEBI:58017"/>
        <note>ligand shared between dimeric partners</note>
    </ligand>
</feature>
<evidence type="ECO:0000256" key="3">
    <source>
        <dbReference type="ARBA" id="ARBA00022676"/>
    </source>
</evidence>
<keyword evidence="6" id="KW-0460">Magnesium</keyword>
<dbReference type="InterPro" id="IPR000836">
    <property type="entry name" value="PRTase_dom"/>
</dbReference>
<comment type="cofactor">
    <cofactor evidence="6">
        <name>Mg(2+)</name>
        <dbReference type="ChEBI" id="CHEBI:18420"/>
    </cofactor>
</comment>
<keyword evidence="5 6" id="KW-0665">Pyrimidine biosynthesis</keyword>
<dbReference type="InterPro" id="IPR023031">
    <property type="entry name" value="OPRT"/>
</dbReference>
<dbReference type="GO" id="GO:0044205">
    <property type="term" value="P:'de novo' UMP biosynthetic process"/>
    <property type="evidence" value="ECO:0007669"/>
    <property type="project" value="UniProtKB-UniRule"/>
</dbReference>
<evidence type="ECO:0000313" key="9">
    <source>
        <dbReference type="Proteomes" id="UP000317171"/>
    </source>
</evidence>
<dbReference type="InterPro" id="IPR029057">
    <property type="entry name" value="PRTase-like"/>
</dbReference>
<dbReference type="OrthoDB" id="4213751at2"/>
<dbReference type="Proteomes" id="UP000317171">
    <property type="component" value="Chromosome"/>
</dbReference>
<dbReference type="EC" id="2.4.2.10" evidence="2 6"/>
<dbReference type="InterPro" id="IPR004467">
    <property type="entry name" value="Or_phspho_trans_dom"/>
</dbReference>
<evidence type="ECO:0000313" key="8">
    <source>
        <dbReference type="EMBL" id="QDT45445.1"/>
    </source>
</evidence>
<feature type="binding site" evidence="6">
    <location>
        <position position="119"/>
    </location>
    <ligand>
        <name>orotate</name>
        <dbReference type="ChEBI" id="CHEBI:30839"/>
    </ligand>
</feature>
<evidence type="ECO:0000256" key="4">
    <source>
        <dbReference type="ARBA" id="ARBA00022679"/>
    </source>
</evidence>
<dbReference type="AlphaFoldDB" id="A0A517RNK9"/>
<feature type="binding site" evidence="6">
    <location>
        <position position="93"/>
    </location>
    <ligand>
        <name>5-phospho-alpha-D-ribose 1-diphosphate</name>
        <dbReference type="ChEBI" id="CHEBI:58017"/>
        <note>ligand shared between dimeric partners</note>
    </ligand>
</feature>
<name>A0A517RNK9_9PLAN</name>
<dbReference type="EMBL" id="CP036269">
    <property type="protein sequence ID" value="QDT45445.1"/>
    <property type="molecule type" value="Genomic_DNA"/>
</dbReference>
<evidence type="ECO:0000259" key="7">
    <source>
        <dbReference type="Pfam" id="PF00156"/>
    </source>
</evidence>